<dbReference type="EMBL" id="KN818283">
    <property type="protein sequence ID" value="KIL61526.1"/>
    <property type="molecule type" value="Genomic_DNA"/>
</dbReference>
<evidence type="ECO:0000313" key="2">
    <source>
        <dbReference type="Proteomes" id="UP000054549"/>
    </source>
</evidence>
<dbReference type="AlphaFoldDB" id="A0A0C2WXI9"/>
<evidence type="ECO:0000313" key="1">
    <source>
        <dbReference type="EMBL" id="KIL61526.1"/>
    </source>
</evidence>
<dbReference type="InParanoid" id="A0A0C2WXI9"/>
<gene>
    <name evidence="1" type="ORF">M378DRAFT_166814</name>
</gene>
<dbReference type="Proteomes" id="UP000054549">
    <property type="component" value="Unassembled WGS sequence"/>
</dbReference>
<accession>A0A0C2WXI9</accession>
<sequence length="109" mass="11742">MLWLSPFGVSLPYPLPGKNRFRDMTGLESPSLVGSFVSTLTTPPVNSLFGPDPLFASVMRLFLGVSSADDIRIGALILLALGIDFSNSASDSLDVQQHHKHIGITVFVK</sequence>
<organism evidence="1 2">
    <name type="scientific">Amanita muscaria (strain Koide BX008)</name>
    <dbReference type="NCBI Taxonomy" id="946122"/>
    <lineage>
        <taxon>Eukaryota</taxon>
        <taxon>Fungi</taxon>
        <taxon>Dikarya</taxon>
        <taxon>Basidiomycota</taxon>
        <taxon>Agaricomycotina</taxon>
        <taxon>Agaricomycetes</taxon>
        <taxon>Agaricomycetidae</taxon>
        <taxon>Agaricales</taxon>
        <taxon>Pluteineae</taxon>
        <taxon>Amanitaceae</taxon>
        <taxon>Amanita</taxon>
    </lineage>
</organism>
<protein>
    <submittedName>
        <fullName evidence="1">Uncharacterized protein</fullName>
    </submittedName>
</protein>
<proteinExistence type="predicted"/>
<name>A0A0C2WXI9_AMAMK</name>
<reference evidence="1 2" key="1">
    <citation type="submission" date="2014-04" db="EMBL/GenBank/DDBJ databases">
        <title>Evolutionary Origins and Diversification of the Mycorrhizal Mutualists.</title>
        <authorList>
            <consortium name="DOE Joint Genome Institute"/>
            <consortium name="Mycorrhizal Genomics Consortium"/>
            <person name="Kohler A."/>
            <person name="Kuo A."/>
            <person name="Nagy L.G."/>
            <person name="Floudas D."/>
            <person name="Copeland A."/>
            <person name="Barry K.W."/>
            <person name="Cichocki N."/>
            <person name="Veneault-Fourrey C."/>
            <person name="LaButti K."/>
            <person name="Lindquist E.A."/>
            <person name="Lipzen A."/>
            <person name="Lundell T."/>
            <person name="Morin E."/>
            <person name="Murat C."/>
            <person name="Riley R."/>
            <person name="Ohm R."/>
            <person name="Sun H."/>
            <person name="Tunlid A."/>
            <person name="Henrissat B."/>
            <person name="Grigoriev I.V."/>
            <person name="Hibbett D.S."/>
            <person name="Martin F."/>
        </authorList>
    </citation>
    <scope>NUCLEOTIDE SEQUENCE [LARGE SCALE GENOMIC DNA]</scope>
    <source>
        <strain evidence="1 2">Koide BX008</strain>
    </source>
</reference>
<keyword evidence="2" id="KW-1185">Reference proteome</keyword>
<dbReference type="HOGENOM" id="CLU_2183276_0_0_1"/>